<reference evidence="2 3" key="1">
    <citation type="submission" date="2021-03" db="EMBL/GenBank/DDBJ databases">
        <title>Genomic Encyclopedia of Type Strains, Phase IV (KMG-IV): sequencing the most valuable type-strain genomes for metagenomic binning, comparative biology and taxonomic classification.</title>
        <authorList>
            <person name="Goeker M."/>
        </authorList>
    </citation>
    <scope>NUCLEOTIDE SEQUENCE [LARGE SCALE GENOMIC DNA]</scope>
    <source>
        <strain evidence="2 3">DSM 28650</strain>
    </source>
</reference>
<keyword evidence="3" id="KW-1185">Reference proteome</keyword>
<organism evidence="2 3">
    <name type="scientific">Clostridium punense</name>
    <dbReference type="NCBI Taxonomy" id="1054297"/>
    <lineage>
        <taxon>Bacteria</taxon>
        <taxon>Bacillati</taxon>
        <taxon>Bacillota</taxon>
        <taxon>Clostridia</taxon>
        <taxon>Eubacteriales</taxon>
        <taxon>Clostridiaceae</taxon>
        <taxon>Clostridium</taxon>
    </lineage>
</organism>
<sequence length="266" mass="31938">MTIEVFNRHECKYLIDEAVFEEIQEKLIKYMELDNYNKSHELYTISNIYYDTKDNHLIRASLSKPKYKEKLRLRAYGIPKMDEKVYLEIKKKVCGVVNKRRTKLSLEEAYNFVATGEKPEVKAHMNKQVINEIQYILSIYDLEPKLYLAYDRKAFFSKESRDLRITFDTNIRTRRYDLFLERGDYGESLLEKGKWLMEVKAEKNIPLWLSTMLSEYKIFKTSFSKYGREYEKFLIKERSLKGEFEPCLKQYTAAYSAQPQLIQQYL</sequence>
<dbReference type="EMBL" id="JAGGLL010000002">
    <property type="protein sequence ID" value="MBP2020542.1"/>
    <property type="molecule type" value="Genomic_DNA"/>
</dbReference>
<name>A0ABS4JYD3_9CLOT</name>
<proteinExistence type="predicted"/>
<gene>
    <name evidence="2" type="ORF">J2Z44_000326</name>
</gene>
<evidence type="ECO:0000313" key="3">
    <source>
        <dbReference type="Proteomes" id="UP001519308"/>
    </source>
</evidence>
<dbReference type="Pfam" id="PF09359">
    <property type="entry name" value="VTC"/>
    <property type="match status" value="1"/>
</dbReference>
<accession>A0ABS4JYD3</accession>
<dbReference type="Proteomes" id="UP001519308">
    <property type="component" value="Unassembled WGS sequence"/>
</dbReference>
<dbReference type="InterPro" id="IPR042267">
    <property type="entry name" value="VTC_sf"/>
</dbReference>
<dbReference type="CDD" id="cd07750">
    <property type="entry name" value="PolyPPase_VTC_like"/>
    <property type="match status" value="1"/>
</dbReference>
<dbReference type="InterPro" id="IPR018966">
    <property type="entry name" value="VTC_domain"/>
</dbReference>
<evidence type="ECO:0000259" key="1">
    <source>
        <dbReference type="Pfam" id="PF09359"/>
    </source>
</evidence>
<evidence type="ECO:0000313" key="2">
    <source>
        <dbReference type="EMBL" id="MBP2020542.1"/>
    </source>
</evidence>
<dbReference type="RefSeq" id="WP_021284803.1">
    <property type="nucleotide sequence ID" value="NZ_JAGGLL010000002.1"/>
</dbReference>
<feature type="domain" description="VTC" evidence="1">
    <location>
        <begin position="7"/>
        <end position="232"/>
    </location>
</feature>
<protein>
    <recommendedName>
        <fullName evidence="1">VTC domain-containing protein</fullName>
    </recommendedName>
</protein>
<comment type="caution">
    <text evidence="2">The sequence shown here is derived from an EMBL/GenBank/DDBJ whole genome shotgun (WGS) entry which is preliminary data.</text>
</comment>
<dbReference type="Gene3D" id="3.20.100.30">
    <property type="entry name" value="VTC, catalytic tunnel domain"/>
    <property type="match status" value="1"/>
</dbReference>